<protein>
    <submittedName>
        <fullName evidence="2">Uncharacterized protein</fullName>
    </submittedName>
</protein>
<feature type="region of interest" description="Disordered" evidence="1">
    <location>
        <begin position="1"/>
        <end position="70"/>
    </location>
</feature>
<sequence>MSSKKRSKKQQMSEEISEEISEEVESPVKKPKKKPAKKQPVKKAVKKAKKVVKEEDSISESETVIRETAPPNEKVGNLAHAQLKQNILSWLNDDDKIKELNAETKKYKVAKKAKEDNIIKMINKLGLEETPLVIKDDDNKLRGHVRRNKSVTSGAIKHDIIKKTLMEVIKNESQVDQLVLKIENNRPKVTRYYLKRTKGINEEKKSTKK</sequence>
<reference evidence="2" key="1">
    <citation type="journal article" date="2020" name="Nature">
        <title>Giant virus diversity and host interactions through global metagenomics.</title>
        <authorList>
            <person name="Schulz F."/>
            <person name="Roux S."/>
            <person name="Paez-Espino D."/>
            <person name="Jungbluth S."/>
            <person name="Walsh D.A."/>
            <person name="Denef V.J."/>
            <person name="McMahon K.D."/>
            <person name="Konstantinidis K.T."/>
            <person name="Eloe-Fadrosh E.A."/>
            <person name="Kyrpides N.C."/>
            <person name="Woyke T."/>
        </authorList>
    </citation>
    <scope>NUCLEOTIDE SEQUENCE</scope>
    <source>
        <strain evidence="2">GVMAG-M-3300020192-26</strain>
    </source>
</reference>
<accession>A0A6C0C8Y1</accession>
<evidence type="ECO:0000256" key="1">
    <source>
        <dbReference type="SAM" id="MobiDB-lite"/>
    </source>
</evidence>
<evidence type="ECO:0000313" key="2">
    <source>
        <dbReference type="EMBL" id="QHT01038.1"/>
    </source>
</evidence>
<dbReference type="AlphaFoldDB" id="A0A6C0C8Y1"/>
<name>A0A6C0C8Y1_9ZZZZ</name>
<organism evidence="2">
    <name type="scientific">viral metagenome</name>
    <dbReference type="NCBI Taxonomy" id="1070528"/>
    <lineage>
        <taxon>unclassified sequences</taxon>
        <taxon>metagenomes</taxon>
        <taxon>organismal metagenomes</taxon>
    </lineage>
</organism>
<proteinExistence type="predicted"/>
<feature type="compositionally biased region" description="Basic residues" evidence="1">
    <location>
        <begin position="29"/>
        <end position="50"/>
    </location>
</feature>
<dbReference type="EMBL" id="MN739362">
    <property type="protein sequence ID" value="QHT01038.1"/>
    <property type="molecule type" value="Genomic_DNA"/>
</dbReference>
<feature type="compositionally biased region" description="Acidic residues" evidence="1">
    <location>
        <begin position="15"/>
        <end position="25"/>
    </location>
</feature>